<gene>
    <name evidence="1" type="ORF">HMPREF9123_2890</name>
</gene>
<evidence type="ECO:0000313" key="1">
    <source>
        <dbReference type="EMBL" id="EGF06506.1"/>
    </source>
</evidence>
<name>F2BGN3_9NEIS</name>
<dbReference type="Proteomes" id="UP000004105">
    <property type="component" value="Unassembled WGS sequence"/>
</dbReference>
<sequence length="71" mass="8788">MFKNNRVRLKEKMFLLMLLPMKKEKLLQRESVTLTDQLIKNLCHQYVIKEKMRETNIRTTPHHWVIWCQAY</sequence>
<dbReference type="AlphaFoldDB" id="F2BGN3"/>
<comment type="caution">
    <text evidence="1">The sequence shown here is derived from an EMBL/GenBank/DDBJ whole genome shotgun (WGS) entry which is preliminary data.</text>
</comment>
<dbReference type="HOGENOM" id="CLU_2735837_0_0_4"/>
<evidence type="ECO:0000313" key="2">
    <source>
        <dbReference type="Proteomes" id="UP000004105"/>
    </source>
</evidence>
<keyword evidence="2" id="KW-1185">Reference proteome</keyword>
<reference evidence="1 2" key="1">
    <citation type="submission" date="2011-02" db="EMBL/GenBank/DDBJ databases">
        <authorList>
            <person name="Muzny D."/>
            <person name="Qin X."/>
            <person name="Deng J."/>
            <person name="Jiang H."/>
            <person name="Liu Y."/>
            <person name="Qu J."/>
            <person name="Song X.-Z."/>
            <person name="Zhang L."/>
            <person name="Thornton R."/>
            <person name="Coyle M."/>
            <person name="Francisco L."/>
            <person name="Jackson L."/>
            <person name="Javaid M."/>
            <person name="Korchina V."/>
            <person name="Kovar C."/>
            <person name="Mata R."/>
            <person name="Mathew T."/>
            <person name="Ngo R."/>
            <person name="Nguyen L."/>
            <person name="Nguyen N."/>
            <person name="Okwuonu G."/>
            <person name="Ongeri F."/>
            <person name="Pham C."/>
            <person name="Simmons D."/>
            <person name="Wilczek-Boney K."/>
            <person name="Hale W."/>
            <person name="Jakkamsetti A."/>
            <person name="Pham P."/>
            <person name="Ruth R."/>
            <person name="San Lucas F."/>
            <person name="Warren J."/>
            <person name="Zhang J."/>
            <person name="Zhao Z."/>
            <person name="Zhou C."/>
            <person name="Zhu D."/>
            <person name="Lee S."/>
            <person name="Bess C."/>
            <person name="Blankenburg K."/>
            <person name="Forbes L."/>
            <person name="Fu Q."/>
            <person name="Gubbala S."/>
            <person name="Hirani K."/>
            <person name="Jayaseelan J.C."/>
            <person name="Lara F."/>
            <person name="Munidasa M."/>
            <person name="Palculict T."/>
            <person name="Patil S."/>
            <person name="Pu L.-L."/>
            <person name="Saada N."/>
            <person name="Tang L."/>
            <person name="Weissenberger G."/>
            <person name="Zhu Y."/>
            <person name="Hemphill L."/>
            <person name="Shang Y."/>
            <person name="Youmans B."/>
            <person name="Ayvaz T."/>
            <person name="Ross M."/>
            <person name="Santibanez J."/>
            <person name="Aqrawi P."/>
            <person name="Gross S."/>
            <person name="Joshi V."/>
            <person name="Fowler G."/>
            <person name="Nazareth L."/>
            <person name="Reid J."/>
            <person name="Worley K."/>
            <person name="Petrosino J."/>
            <person name="Highlander S."/>
            <person name="Gibbs R."/>
        </authorList>
    </citation>
    <scope>NUCLEOTIDE SEQUENCE [LARGE SCALE GENOMIC DNA]</scope>
    <source>
        <strain evidence="1 2">ATCC BAA-1200</strain>
    </source>
</reference>
<organism evidence="1 2">
    <name type="scientific">Neisseria bacilliformis ATCC BAA-1200</name>
    <dbReference type="NCBI Taxonomy" id="888742"/>
    <lineage>
        <taxon>Bacteria</taxon>
        <taxon>Pseudomonadati</taxon>
        <taxon>Pseudomonadota</taxon>
        <taxon>Betaproteobacteria</taxon>
        <taxon>Neisseriales</taxon>
        <taxon>Neisseriaceae</taxon>
        <taxon>Neisseria</taxon>
    </lineage>
</organism>
<accession>F2BGN3</accession>
<proteinExistence type="predicted"/>
<protein>
    <submittedName>
        <fullName evidence="1">Uncharacterized protein</fullName>
    </submittedName>
</protein>
<dbReference type="EMBL" id="AFAY01000055">
    <property type="protein sequence ID" value="EGF06506.1"/>
    <property type="molecule type" value="Genomic_DNA"/>
</dbReference>